<proteinExistence type="predicted"/>
<accession>A0A6M9PS43</accession>
<dbReference type="EMBL" id="CP028940">
    <property type="protein sequence ID" value="QKM60726.1"/>
    <property type="molecule type" value="Genomic_DNA"/>
</dbReference>
<keyword evidence="2" id="KW-1185">Reference proteome</keyword>
<protein>
    <submittedName>
        <fullName evidence="1">Uncharacterized protein</fullName>
    </submittedName>
</protein>
<dbReference type="RefSeq" id="WP_173960485.1">
    <property type="nucleotide sequence ID" value="NZ_CBCSCC010000011.1"/>
</dbReference>
<organism evidence="1 2">
    <name type="scientific">Polynucleobacter arcticus</name>
    <dbReference type="NCBI Taxonomy" id="1743165"/>
    <lineage>
        <taxon>Bacteria</taxon>
        <taxon>Pseudomonadati</taxon>
        <taxon>Pseudomonadota</taxon>
        <taxon>Betaproteobacteria</taxon>
        <taxon>Burkholderiales</taxon>
        <taxon>Burkholderiaceae</taxon>
        <taxon>Polynucleobacter</taxon>
    </lineage>
</organism>
<dbReference type="KEGG" id="pard:DN92_06595"/>
<sequence>MLTSALVFMTILPLQMSPSIKPAHVLDKPLMVAAVVDCARILGLPKLKLRDSNGNRYLAEKIIMQEPLAILQTSSDQIAFSQAGLRKAYIQSYLRK</sequence>
<name>A0A6M9PS43_9BURK</name>
<gene>
    <name evidence="1" type="ORF">DN92_06595</name>
</gene>
<dbReference type="Proteomes" id="UP000501090">
    <property type="component" value="Chromosome"/>
</dbReference>
<evidence type="ECO:0000313" key="2">
    <source>
        <dbReference type="Proteomes" id="UP000501090"/>
    </source>
</evidence>
<dbReference type="AlphaFoldDB" id="A0A6M9PS43"/>
<reference evidence="1 2" key="1">
    <citation type="submission" date="2018-04" db="EMBL/GenBank/DDBJ databases">
        <title>Polynucleobacter sp. UK-Long2-W17 genome.</title>
        <authorList>
            <person name="Hahn M.W."/>
        </authorList>
    </citation>
    <scope>NUCLEOTIDE SEQUENCE [LARGE SCALE GENOMIC DNA]</scope>
    <source>
        <strain evidence="1 2">UK-Long2-W17</strain>
    </source>
</reference>
<evidence type="ECO:0000313" key="1">
    <source>
        <dbReference type="EMBL" id="QKM60726.1"/>
    </source>
</evidence>